<sequence>MSSSITVPPSRLRRPLWIGSAAVLVVLLVAAFLLVRDRMDRCDGLDDVRRSDGGECVGVSAGESDFGQQALSAVIGRIRQANADVEKGEYVSVAVFLPMTPSPTSIITPEWVVDQLEGARLAQVRHNRSGVTPKVRLLLANPGGDMAHWREVADQVDARRRTSDHVVAVTGIGLSLENARLAIGHLTEAKIPVIASTITADDIHFDGLLIPAPTNSRQAAAAAKQAKNFPETAALMVVDTNKEDLYPRTLADAFTKQYEDAGHLVVEQEQQYDSLLGSVDNAFAQMMPNICAVDTGLVYFAGRGRDLVLLVAKLKDRACADKPIRIFTGDDVTSAQLAAMDLKTNSMRNVEIYYTEVASSSAWVVDRDNPLEETRKFRSAAVEGFLDRPLVFDDIPSYDAGRIMSYDAVLTATAAIKAAAGKDGGLVDSAQVMQTVKLLNLENAVFGASGELSYGNDGRARDKVVPLMKVDADSRSRYVALDSTTTP</sequence>
<accession>A0A9X2VFF2</accession>
<dbReference type="AlphaFoldDB" id="A0A9X2VFF2"/>
<protein>
    <submittedName>
        <fullName evidence="2">ABC transporter substrate-binding protein</fullName>
    </submittedName>
</protein>
<evidence type="ECO:0000313" key="3">
    <source>
        <dbReference type="Proteomes" id="UP001141259"/>
    </source>
</evidence>
<feature type="transmembrane region" description="Helical" evidence="1">
    <location>
        <begin position="16"/>
        <end position="35"/>
    </location>
</feature>
<comment type="caution">
    <text evidence="2">The sequence shown here is derived from an EMBL/GenBank/DDBJ whole genome shotgun (WGS) entry which is preliminary data.</text>
</comment>
<organism evidence="2 3">
    <name type="scientific">Umezawaea endophytica</name>
    <dbReference type="NCBI Taxonomy" id="1654476"/>
    <lineage>
        <taxon>Bacteria</taxon>
        <taxon>Bacillati</taxon>
        <taxon>Actinomycetota</taxon>
        <taxon>Actinomycetes</taxon>
        <taxon>Pseudonocardiales</taxon>
        <taxon>Pseudonocardiaceae</taxon>
        <taxon>Umezawaea</taxon>
    </lineage>
</organism>
<evidence type="ECO:0000313" key="2">
    <source>
        <dbReference type="EMBL" id="MCS7475467.1"/>
    </source>
</evidence>
<dbReference type="Proteomes" id="UP001141259">
    <property type="component" value="Unassembled WGS sequence"/>
</dbReference>
<proteinExistence type="predicted"/>
<gene>
    <name evidence="2" type="ORF">NZH93_01260</name>
</gene>
<dbReference type="Gene3D" id="3.40.50.2300">
    <property type="match status" value="2"/>
</dbReference>
<dbReference type="SUPFAM" id="SSF53822">
    <property type="entry name" value="Periplasmic binding protein-like I"/>
    <property type="match status" value="1"/>
</dbReference>
<evidence type="ECO:0000256" key="1">
    <source>
        <dbReference type="SAM" id="Phobius"/>
    </source>
</evidence>
<keyword evidence="3" id="KW-1185">Reference proteome</keyword>
<dbReference type="InterPro" id="IPR028082">
    <property type="entry name" value="Peripla_BP_I"/>
</dbReference>
<name>A0A9X2VFF2_9PSEU</name>
<keyword evidence="1" id="KW-0812">Transmembrane</keyword>
<keyword evidence="1" id="KW-1133">Transmembrane helix</keyword>
<dbReference type="EMBL" id="JANYMP010000001">
    <property type="protein sequence ID" value="MCS7475467.1"/>
    <property type="molecule type" value="Genomic_DNA"/>
</dbReference>
<keyword evidence="1" id="KW-0472">Membrane</keyword>
<reference evidence="2" key="1">
    <citation type="submission" date="2022-08" db="EMBL/GenBank/DDBJ databases">
        <authorList>
            <person name="Tistechok S."/>
            <person name="Samborskyy M."/>
            <person name="Roman I."/>
        </authorList>
    </citation>
    <scope>NUCLEOTIDE SEQUENCE</scope>
    <source>
        <strain evidence="2">DSM 103496</strain>
    </source>
</reference>
<dbReference type="RefSeq" id="WP_259620982.1">
    <property type="nucleotide sequence ID" value="NZ_JANYMP010000001.1"/>
</dbReference>